<dbReference type="Proteomes" id="UP001165297">
    <property type="component" value="Unassembled WGS sequence"/>
</dbReference>
<dbReference type="NCBIfam" id="TIGR03590">
    <property type="entry name" value="PseG"/>
    <property type="match status" value="1"/>
</dbReference>
<accession>A0ABS8AFH1</accession>
<dbReference type="Gene3D" id="3.40.630.30">
    <property type="match status" value="1"/>
</dbReference>
<dbReference type="InterPro" id="IPR000182">
    <property type="entry name" value="GNAT_dom"/>
</dbReference>
<dbReference type="EC" id="3.6.1.57" evidence="2"/>
<dbReference type="SUPFAM" id="SSF55729">
    <property type="entry name" value="Acyl-CoA N-acyltransferases (Nat)"/>
    <property type="match status" value="1"/>
</dbReference>
<evidence type="ECO:0000313" key="3">
    <source>
        <dbReference type="Proteomes" id="UP001165297"/>
    </source>
</evidence>
<dbReference type="InterPro" id="IPR020023">
    <property type="entry name" value="PseG"/>
</dbReference>
<dbReference type="Gene3D" id="3.40.50.11190">
    <property type="match status" value="1"/>
</dbReference>
<protein>
    <submittedName>
        <fullName evidence="2">UDP-2,4-diacetamido-2,4, 6-trideoxy-beta-L-altropyranose hydrolase</fullName>
        <ecNumber evidence="2">3.6.1.57</ecNumber>
    </submittedName>
</protein>
<name>A0ABS8AFH1_9BACT</name>
<gene>
    <name evidence="2" type="primary">pseG</name>
    <name evidence="2" type="ORF">LGH70_16435</name>
</gene>
<dbReference type="Pfam" id="PF13302">
    <property type="entry name" value="Acetyltransf_3"/>
    <property type="match status" value="1"/>
</dbReference>
<evidence type="ECO:0000259" key="1">
    <source>
        <dbReference type="PROSITE" id="PS51186"/>
    </source>
</evidence>
<dbReference type="PROSITE" id="PS51186">
    <property type="entry name" value="GNAT"/>
    <property type="match status" value="1"/>
</dbReference>
<keyword evidence="2" id="KW-0378">Hydrolase</keyword>
<feature type="domain" description="N-acetyltransferase" evidence="1">
    <location>
        <begin position="340"/>
        <end position="490"/>
    </location>
</feature>
<dbReference type="GO" id="GO:0016787">
    <property type="term" value="F:hydrolase activity"/>
    <property type="evidence" value="ECO:0007669"/>
    <property type="project" value="UniProtKB-KW"/>
</dbReference>
<proteinExistence type="predicted"/>
<keyword evidence="3" id="KW-1185">Reference proteome</keyword>
<sequence length="497" mass="54870">MPDSAPRIVFRADGNSTMGLGHVVRCLALAAMLQPDFTCVFAIRAPEPQVQAQLEAVCQELWSIPAFPDHQQEAAWLSTQLRPADILVLDGYHFGPGYDHAFWVRQQPVVWLDDLATDYLWADMVINHAGGIGPEAYANKTVPGAELCLGPAYALLRAPFQHAARLPITQPDTSRLFLNLGGADPDNHTLALLTQLRQRFPTKAMDVVTGAAYPHQTALQQHTQDMSAVTLHHNLTADQLADILGRCGLLVCPPSGIAYECCAVGGLLFLHAIADNQRQLLSYLTANNLARPYTDLLEADEAQLPTLAREAVQRQRQVFDGAAAPRFRQVFGALHTAAQLTVRRAQPADAEQYFTWANDADVRRNAIHPEPIDWSTHLGWFSRRLTDADSFLYIFERANEPVGQVRVEFTGFEGTIDYSVDAAFRGLGMGVAVLRRALRQLRHDKPGSWAVLGQVKTGNLPSCRVFQRLGFAQLAATELHHETYEVFRLEVASAAVS</sequence>
<comment type="caution">
    <text evidence="2">The sequence shown here is derived from an EMBL/GenBank/DDBJ whole genome shotgun (WGS) entry which is preliminary data.</text>
</comment>
<dbReference type="EMBL" id="JAJADQ010000008">
    <property type="protein sequence ID" value="MCB2379188.1"/>
    <property type="molecule type" value="Genomic_DNA"/>
</dbReference>
<dbReference type="Gene3D" id="3.40.50.2000">
    <property type="entry name" value="Glycogen Phosphorylase B"/>
    <property type="match status" value="1"/>
</dbReference>
<dbReference type="RefSeq" id="WP_226187746.1">
    <property type="nucleotide sequence ID" value="NZ_JAJADQ010000008.1"/>
</dbReference>
<evidence type="ECO:0000313" key="2">
    <source>
        <dbReference type="EMBL" id="MCB2379188.1"/>
    </source>
</evidence>
<dbReference type="InterPro" id="IPR016181">
    <property type="entry name" value="Acyl_CoA_acyltransferase"/>
</dbReference>
<reference evidence="2" key="1">
    <citation type="submission" date="2021-10" db="EMBL/GenBank/DDBJ databases">
        <authorList>
            <person name="Dean J.D."/>
            <person name="Kim M.K."/>
            <person name="Newey C.N."/>
            <person name="Stoker T.S."/>
            <person name="Thompson D.W."/>
            <person name="Grose J.H."/>
        </authorList>
    </citation>
    <scope>NUCLEOTIDE SEQUENCE</scope>
    <source>
        <strain evidence="2">BT635</strain>
    </source>
</reference>
<organism evidence="2 3">
    <name type="scientific">Hymenobacter nitidus</name>
    <dbReference type="NCBI Taxonomy" id="2880929"/>
    <lineage>
        <taxon>Bacteria</taxon>
        <taxon>Pseudomonadati</taxon>
        <taxon>Bacteroidota</taxon>
        <taxon>Cytophagia</taxon>
        <taxon>Cytophagales</taxon>
        <taxon>Hymenobacteraceae</taxon>
        <taxon>Hymenobacter</taxon>
    </lineage>
</organism>
<dbReference type="CDD" id="cd04301">
    <property type="entry name" value="NAT_SF"/>
    <property type="match status" value="1"/>
</dbReference>